<dbReference type="CDD" id="cd08374">
    <property type="entry name" value="C2F_Ferlin"/>
    <property type="match status" value="1"/>
</dbReference>
<gene>
    <name evidence="10" type="primary">fer1l4</name>
</gene>
<feature type="compositionally biased region" description="Basic and acidic residues" evidence="6">
    <location>
        <begin position="501"/>
        <end position="512"/>
    </location>
</feature>
<dbReference type="InterPro" id="IPR037725">
    <property type="entry name" value="C2F_Ferlin"/>
</dbReference>
<organism evidence="9 10">
    <name type="scientific">Notothenia coriiceps</name>
    <name type="common">black rockcod</name>
    <dbReference type="NCBI Taxonomy" id="8208"/>
    <lineage>
        <taxon>Eukaryota</taxon>
        <taxon>Metazoa</taxon>
        <taxon>Chordata</taxon>
        <taxon>Craniata</taxon>
        <taxon>Vertebrata</taxon>
        <taxon>Euteleostomi</taxon>
        <taxon>Actinopterygii</taxon>
        <taxon>Neopterygii</taxon>
        <taxon>Teleostei</taxon>
        <taxon>Neoteleostei</taxon>
        <taxon>Acanthomorphata</taxon>
        <taxon>Eupercaria</taxon>
        <taxon>Perciformes</taxon>
        <taxon>Notothenioidei</taxon>
        <taxon>Nototheniidae</taxon>
        <taxon>Notothenia</taxon>
    </lineage>
</organism>
<evidence type="ECO:0000256" key="2">
    <source>
        <dbReference type="ARBA" id="ARBA00022692"/>
    </source>
</evidence>
<dbReference type="CDD" id="cd04037">
    <property type="entry name" value="C2E_Ferlin"/>
    <property type="match status" value="1"/>
</dbReference>
<name>A0A6I9PR38_9TELE</name>
<feature type="compositionally biased region" description="Basic residues" evidence="6">
    <location>
        <begin position="513"/>
        <end position="522"/>
    </location>
</feature>
<evidence type="ECO:0000256" key="5">
    <source>
        <dbReference type="ARBA" id="ARBA00023136"/>
    </source>
</evidence>
<dbReference type="SMART" id="SM00239">
    <property type="entry name" value="C2"/>
    <property type="match status" value="2"/>
</dbReference>
<keyword evidence="3" id="KW-0677">Repeat</keyword>
<dbReference type="Pfam" id="PF16165">
    <property type="entry name" value="Ferlin_C"/>
    <property type="match status" value="1"/>
</dbReference>
<dbReference type="KEGG" id="ncc:104963294"/>
<keyword evidence="5 7" id="KW-0472">Membrane</keyword>
<dbReference type="SUPFAM" id="SSF49562">
    <property type="entry name" value="C2 domain (Calcium/lipid-binding domain, CaLB)"/>
    <property type="match status" value="2"/>
</dbReference>
<dbReference type="Pfam" id="PF22901">
    <property type="entry name" value="dsrm_Ferlin"/>
    <property type="match status" value="1"/>
</dbReference>
<evidence type="ECO:0000313" key="9">
    <source>
        <dbReference type="Proteomes" id="UP000504611"/>
    </source>
</evidence>
<evidence type="ECO:0000256" key="3">
    <source>
        <dbReference type="ARBA" id="ARBA00022737"/>
    </source>
</evidence>
<dbReference type="Gene3D" id="2.60.40.150">
    <property type="entry name" value="C2 domain"/>
    <property type="match status" value="2"/>
</dbReference>
<dbReference type="InterPro" id="IPR035892">
    <property type="entry name" value="C2_domain_sf"/>
</dbReference>
<keyword evidence="2 7" id="KW-0812">Transmembrane</keyword>
<dbReference type="InterPro" id="IPR032362">
    <property type="entry name" value="Ferlin_C"/>
</dbReference>
<dbReference type="RefSeq" id="XP_010790165.1">
    <property type="nucleotide sequence ID" value="XM_010791863.1"/>
</dbReference>
<dbReference type="Proteomes" id="UP000504611">
    <property type="component" value="Unplaced"/>
</dbReference>
<evidence type="ECO:0000256" key="1">
    <source>
        <dbReference type="ARBA" id="ARBA00004167"/>
    </source>
</evidence>
<feature type="domain" description="C2" evidence="8">
    <location>
        <begin position="317"/>
        <end position="466"/>
    </location>
</feature>
<dbReference type="InterPro" id="IPR037724">
    <property type="entry name" value="C2E_Ferlin"/>
</dbReference>
<feature type="domain" description="C2" evidence="8">
    <location>
        <begin position="65"/>
        <end position="184"/>
    </location>
</feature>
<proteinExistence type="predicted"/>
<feature type="transmembrane region" description="Helical" evidence="7">
    <location>
        <begin position="606"/>
        <end position="626"/>
    </location>
</feature>
<evidence type="ECO:0000313" key="10">
    <source>
        <dbReference type="RefSeq" id="XP_010790165.1"/>
    </source>
</evidence>
<dbReference type="OrthoDB" id="10059618at2759"/>
<accession>A0A6I9PR38</accession>
<dbReference type="GO" id="GO:0007009">
    <property type="term" value="P:plasma membrane organization"/>
    <property type="evidence" value="ECO:0007669"/>
    <property type="project" value="TreeGrafter"/>
</dbReference>
<dbReference type="AlphaFoldDB" id="A0A6I9PR38"/>
<dbReference type="CTD" id="80307"/>
<evidence type="ECO:0000259" key="8">
    <source>
        <dbReference type="PROSITE" id="PS50004"/>
    </source>
</evidence>
<keyword evidence="9" id="KW-1185">Reference proteome</keyword>
<dbReference type="InterPro" id="IPR055072">
    <property type="entry name" value="Ferlin_DSRM"/>
</dbReference>
<protein>
    <submittedName>
        <fullName evidence="10">Fer-1-like protein 4</fullName>
    </submittedName>
</protein>
<keyword evidence="4 7" id="KW-1133">Transmembrane helix</keyword>
<dbReference type="GO" id="GO:0016020">
    <property type="term" value="C:membrane"/>
    <property type="evidence" value="ECO:0007669"/>
    <property type="project" value="UniProtKB-SubCell"/>
</dbReference>
<dbReference type="InterPro" id="IPR037721">
    <property type="entry name" value="Ferlin"/>
</dbReference>
<reference evidence="10" key="1">
    <citation type="submission" date="2025-08" db="UniProtKB">
        <authorList>
            <consortium name="RefSeq"/>
        </authorList>
    </citation>
    <scope>IDENTIFICATION</scope>
    <source>
        <tissue evidence="10">Muscle</tissue>
    </source>
</reference>
<dbReference type="Pfam" id="PF00168">
    <property type="entry name" value="C2"/>
    <property type="match status" value="2"/>
</dbReference>
<feature type="region of interest" description="Disordered" evidence="6">
    <location>
        <begin position="501"/>
        <end position="529"/>
    </location>
</feature>
<evidence type="ECO:0000256" key="6">
    <source>
        <dbReference type="SAM" id="MobiDB-lite"/>
    </source>
</evidence>
<evidence type="ECO:0000256" key="7">
    <source>
        <dbReference type="SAM" id="Phobius"/>
    </source>
</evidence>
<dbReference type="PROSITE" id="PS50004">
    <property type="entry name" value="C2"/>
    <property type="match status" value="2"/>
</dbReference>
<comment type="subcellular location">
    <subcellularLocation>
        <location evidence="1">Membrane</location>
        <topology evidence="1">Single-pass membrane protein</topology>
    </subcellularLocation>
</comment>
<dbReference type="PANTHER" id="PTHR12546">
    <property type="entry name" value="FER-1-LIKE"/>
    <property type="match status" value="1"/>
</dbReference>
<evidence type="ECO:0000256" key="4">
    <source>
        <dbReference type="ARBA" id="ARBA00022989"/>
    </source>
</evidence>
<dbReference type="InterPro" id="IPR000008">
    <property type="entry name" value="C2_dom"/>
</dbReference>
<dbReference type="PANTHER" id="PTHR12546:SF36">
    <property type="entry name" value="FER-1-LIKE PROTEIN 4"/>
    <property type="match status" value="1"/>
</dbReference>
<sequence length="637" mass="72893">MFLCCKLYGGDLESDFSQFQDWLQIFPLYKGRASIEGDEEDEEERLMGKYKGSFLVYPIDSGDEEDTKCQITNGIPKNSPIKVLVRVYIVKATTLAPTDPNGKADPYLVVRAGKQSLDTVDRYIPKQLNPTFGEVFELTVSFPLETELVVTVMDHDLIGADDMIGETRVDLENRFYSRHRPSCALALYYDTDGYNVWRDAKRPSAVLAELCSNNGILSPEYRTSEVKVLNKIFKIPSDAIPEGLLKKNQRSPEEEAEIEEHAALSVLQRWGEMNEFLPGAVPLVPEHVEIRSLLSQDKPGLPQGYLHMWVDMFPNDVPAPPPVDIKPRLPEQYELRVIIWNTDDVFLDDVNPFTGIPSSDIYVKGWIKGLDGEKQETDVHFSSLTGEGNFNWRFVFRFDYLPTEKEVVFKKKESFFSLEASEFRQPAVLTLQVWDYDRIAANDFLGSIELRLNDMVRSAKSSTKCTIAMAKDRASPRFSIFRAKKMKGWWPLIRQKTAEDFEREEKEKEEAKKKGKKKKKDKRSAMRQEDIQFTDSSGSTFLLMGKVEAELQLVTLEQAEANPVGRARKEPEPLDKPNRPSISFTWFVNPMKTFIFLIWKKFKKFIIALVILAILTLFLGLIIYTLPQQIASIIIKG</sequence>